<dbReference type="Pfam" id="PF13463">
    <property type="entry name" value="HTH_27"/>
    <property type="match status" value="1"/>
</dbReference>
<gene>
    <name evidence="2" type="ORF">HW542_10895</name>
</gene>
<dbReference type="InterPro" id="IPR036388">
    <property type="entry name" value="WH-like_DNA-bd_sf"/>
</dbReference>
<dbReference type="RefSeq" id="WP_267312142.1">
    <property type="nucleotide sequence ID" value="NZ_JABXXV010000005.1"/>
</dbReference>
<organism evidence="2 3">
    <name type="scientific">Asaia spathodeae</name>
    <dbReference type="NCBI Taxonomy" id="657016"/>
    <lineage>
        <taxon>Bacteria</taxon>
        <taxon>Pseudomonadati</taxon>
        <taxon>Pseudomonadota</taxon>
        <taxon>Alphaproteobacteria</taxon>
        <taxon>Acetobacterales</taxon>
        <taxon>Acetobacteraceae</taxon>
        <taxon>Asaia</taxon>
    </lineage>
</organism>
<dbReference type="InterPro" id="IPR036390">
    <property type="entry name" value="WH_DNA-bd_sf"/>
</dbReference>
<reference evidence="2 3" key="1">
    <citation type="submission" date="2020-06" db="EMBL/GenBank/DDBJ databases">
        <title>Synonyms of Asaia species.</title>
        <authorList>
            <person name="Sombolestani A."/>
        </authorList>
    </citation>
    <scope>NUCLEOTIDE SEQUENCE [LARGE SCALE GENOMIC DNA]</scope>
    <source>
        <strain evidence="2 3">LMG 27047</strain>
    </source>
</reference>
<dbReference type="SUPFAM" id="SSF46785">
    <property type="entry name" value="Winged helix' DNA-binding domain"/>
    <property type="match status" value="1"/>
</dbReference>
<dbReference type="Proteomes" id="UP001516351">
    <property type="component" value="Unassembled WGS sequence"/>
</dbReference>
<dbReference type="Gene3D" id="1.10.10.10">
    <property type="entry name" value="Winged helix-like DNA-binding domain superfamily/Winged helix DNA-binding domain"/>
    <property type="match status" value="1"/>
</dbReference>
<sequence length="165" mass="18327">MSKSTGRPGGSAKSAKHKVALVEDKPDEYVLSEQIGHLLRRAYQRHTSIFQVAIPDEKLTSVQFAVLTTVRDNPNSPLVHIGRLTAIDHATLRDIVSRLKRRGLVTMKTGAEDKRQRIVSLTAEGEELVRDIIPEARNITELTLKNLDACERVAALAILKKLSQD</sequence>
<feature type="domain" description="HTH marR-type" evidence="1">
    <location>
        <begin position="32"/>
        <end position="164"/>
    </location>
</feature>
<name>A0ABX2P754_9PROT</name>
<evidence type="ECO:0000313" key="2">
    <source>
        <dbReference type="EMBL" id="NVN47314.1"/>
    </source>
</evidence>
<dbReference type="PANTHER" id="PTHR33164">
    <property type="entry name" value="TRANSCRIPTIONAL REGULATOR, MARR FAMILY"/>
    <property type="match status" value="1"/>
</dbReference>
<protein>
    <submittedName>
        <fullName evidence="2">Winged helix-turn-helix transcriptional regulator</fullName>
    </submittedName>
</protein>
<accession>A0ABX2P754</accession>
<evidence type="ECO:0000259" key="1">
    <source>
        <dbReference type="PROSITE" id="PS50995"/>
    </source>
</evidence>
<dbReference type="InterPro" id="IPR000835">
    <property type="entry name" value="HTH_MarR-typ"/>
</dbReference>
<dbReference type="EMBL" id="JABXXV010000005">
    <property type="protein sequence ID" value="NVN47314.1"/>
    <property type="molecule type" value="Genomic_DNA"/>
</dbReference>
<proteinExistence type="predicted"/>
<dbReference type="PANTHER" id="PTHR33164:SF95">
    <property type="entry name" value="TRANSCRIPTIONAL REGULATOR"/>
    <property type="match status" value="1"/>
</dbReference>
<dbReference type="InterPro" id="IPR039422">
    <property type="entry name" value="MarR/SlyA-like"/>
</dbReference>
<keyword evidence="3" id="KW-1185">Reference proteome</keyword>
<dbReference type="PROSITE" id="PS50995">
    <property type="entry name" value="HTH_MARR_2"/>
    <property type="match status" value="1"/>
</dbReference>
<dbReference type="SMART" id="SM00347">
    <property type="entry name" value="HTH_MARR"/>
    <property type="match status" value="1"/>
</dbReference>
<comment type="caution">
    <text evidence="2">The sequence shown here is derived from an EMBL/GenBank/DDBJ whole genome shotgun (WGS) entry which is preliminary data.</text>
</comment>
<evidence type="ECO:0000313" key="3">
    <source>
        <dbReference type="Proteomes" id="UP001516351"/>
    </source>
</evidence>